<keyword evidence="5" id="KW-0234">DNA repair</keyword>
<evidence type="ECO:0000256" key="1">
    <source>
        <dbReference type="ARBA" id="ARBA00022722"/>
    </source>
</evidence>
<comment type="caution">
    <text evidence="8">The sequence shown here is derived from an EMBL/GenBank/DDBJ whole genome shotgun (WGS) entry which is preliminary data.</text>
</comment>
<dbReference type="InterPro" id="IPR011335">
    <property type="entry name" value="Restrct_endonuc-II-like"/>
</dbReference>
<name>A0ABU7FNP9_9ACTN</name>
<dbReference type="Proteomes" id="UP001333996">
    <property type="component" value="Unassembled WGS sequence"/>
</dbReference>
<dbReference type="GO" id="GO:0004519">
    <property type="term" value="F:endonuclease activity"/>
    <property type="evidence" value="ECO:0007669"/>
    <property type="project" value="UniProtKB-KW"/>
</dbReference>
<dbReference type="Pfam" id="PF03852">
    <property type="entry name" value="Vsr"/>
    <property type="match status" value="1"/>
</dbReference>
<reference evidence="8" key="1">
    <citation type="submission" date="2024-01" db="EMBL/GenBank/DDBJ databases">
        <title>First draft genome sequence data of TA4-1, the type strain of Gram-positive actinobacterium Streptomyces chiangmaiensis.</title>
        <authorList>
            <person name="Yasawong M."/>
            <person name="Nantapong N."/>
        </authorList>
    </citation>
    <scope>NUCLEOTIDE SEQUENCE</scope>
    <source>
        <strain evidence="8">TA4-1</strain>
    </source>
</reference>
<keyword evidence="2 8" id="KW-0255">Endonuclease</keyword>
<evidence type="ECO:0000313" key="9">
    <source>
        <dbReference type="Proteomes" id="UP001333996"/>
    </source>
</evidence>
<dbReference type="CDD" id="cd00221">
    <property type="entry name" value="Vsr"/>
    <property type="match status" value="1"/>
</dbReference>
<dbReference type="InterPro" id="IPR007569">
    <property type="entry name" value="DUF559"/>
</dbReference>
<keyword evidence="1" id="KW-0540">Nuclease</keyword>
<organism evidence="8 9">
    <name type="scientific">Streptomyces chiangmaiensis</name>
    <dbReference type="NCBI Taxonomy" id="766497"/>
    <lineage>
        <taxon>Bacteria</taxon>
        <taxon>Bacillati</taxon>
        <taxon>Actinomycetota</taxon>
        <taxon>Actinomycetes</taxon>
        <taxon>Kitasatosporales</taxon>
        <taxon>Streptomycetaceae</taxon>
        <taxon>Streptomyces</taxon>
    </lineage>
</organism>
<evidence type="ECO:0000313" key="8">
    <source>
        <dbReference type="EMBL" id="MED7825595.1"/>
    </source>
</evidence>
<keyword evidence="4" id="KW-0378">Hydrolase</keyword>
<proteinExistence type="inferred from homology"/>
<evidence type="ECO:0000256" key="4">
    <source>
        <dbReference type="ARBA" id="ARBA00022801"/>
    </source>
</evidence>
<dbReference type="EMBL" id="JAYWVC010000115">
    <property type="protein sequence ID" value="MED7825595.1"/>
    <property type="molecule type" value="Genomic_DNA"/>
</dbReference>
<feature type="domain" description="DUF559" evidence="7">
    <location>
        <begin position="95"/>
        <end position="130"/>
    </location>
</feature>
<evidence type="ECO:0000256" key="5">
    <source>
        <dbReference type="ARBA" id="ARBA00023204"/>
    </source>
</evidence>
<evidence type="ECO:0000256" key="2">
    <source>
        <dbReference type="ARBA" id="ARBA00022759"/>
    </source>
</evidence>
<dbReference type="NCBIfam" id="TIGR00632">
    <property type="entry name" value="vsr"/>
    <property type="match status" value="1"/>
</dbReference>
<keyword evidence="3" id="KW-0227">DNA damage</keyword>
<dbReference type="Pfam" id="PF04480">
    <property type="entry name" value="DUF559"/>
    <property type="match status" value="1"/>
</dbReference>
<keyword evidence="9" id="KW-1185">Reference proteome</keyword>
<evidence type="ECO:0000256" key="6">
    <source>
        <dbReference type="ARBA" id="ARBA00029466"/>
    </source>
</evidence>
<evidence type="ECO:0000259" key="7">
    <source>
        <dbReference type="Pfam" id="PF04480"/>
    </source>
</evidence>
<accession>A0ABU7FNP9</accession>
<protein>
    <submittedName>
        <fullName evidence="8">Very short patch repair endonuclease</fullName>
    </submittedName>
</protein>
<dbReference type="Gene3D" id="3.40.960.10">
    <property type="entry name" value="VSR Endonuclease"/>
    <property type="match status" value="1"/>
</dbReference>
<dbReference type="InterPro" id="IPR004603">
    <property type="entry name" value="DNA_mismatch_endonuc_vsr"/>
</dbReference>
<dbReference type="RefSeq" id="WP_329510006.1">
    <property type="nucleotide sequence ID" value="NZ_BAAAYZ010000278.1"/>
</dbReference>
<sequence>MPPIASSASVAARMSRQASRDTAQELAVRRLLHGSGLRYRVHVPVPGMPRRTVDILFGRVRIAVFLDGCFWHGCPDHATSPRANAEWWRTKLDRNIARDRETTEHLTSAGWTVLRFWEHEAPEGIAQRIAAEVRARRSELR</sequence>
<comment type="similarity">
    <text evidence="6">Belongs to the Vsr family.</text>
</comment>
<dbReference type="SUPFAM" id="SSF52980">
    <property type="entry name" value="Restriction endonuclease-like"/>
    <property type="match status" value="1"/>
</dbReference>
<gene>
    <name evidence="8" type="ORF">VXC91_27385</name>
</gene>
<evidence type="ECO:0000256" key="3">
    <source>
        <dbReference type="ARBA" id="ARBA00022763"/>
    </source>
</evidence>